<dbReference type="EMBL" id="JBHPBY010000166">
    <property type="protein sequence ID" value="MFC1851224.1"/>
    <property type="molecule type" value="Genomic_DNA"/>
</dbReference>
<dbReference type="CDD" id="cd01335">
    <property type="entry name" value="Radical_SAM"/>
    <property type="match status" value="1"/>
</dbReference>
<keyword evidence="4" id="KW-0408">Iron</keyword>
<reference evidence="8 9" key="1">
    <citation type="submission" date="2024-09" db="EMBL/GenBank/DDBJ databases">
        <title>Laminarin stimulates single cell rates of sulfate reduction while oxygen inhibits transcriptomic activity in coastal marine sediment.</title>
        <authorList>
            <person name="Lindsay M."/>
            <person name="Orcutt B."/>
            <person name="Emerson D."/>
            <person name="Stepanauskas R."/>
            <person name="D'Angelo T."/>
        </authorList>
    </citation>
    <scope>NUCLEOTIDE SEQUENCE [LARGE SCALE GENOMIC DNA]</scope>
    <source>
        <strain evidence="8">SAG AM-311-K15</strain>
    </source>
</reference>
<evidence type="ECO:0000259" key="7">
    <source>
        <dbReference type="PROSITE" id="PS51918"/>
    </source>
</evidence>
<dbReference type="PROSITE" id="PS51332">
    <property type="entry name" value="B12_BINDING"/>
    <property type="match status" value="1"/>
</dbReference>
<dbReference type="PANTHER" id="PTHR43409">
    <property type="entry name" value="ANAEROBIC MAGNESIUM-PROTOPORPHYRIN IX MONOMETHYL ESTER CYCLASE-RELATED"/>
    <property type="match status" value="1"/>
</dbReference>
<comment type="cofactor">
    <cofactor evidence="1">
        <name>[4Fe-4S] cluster</name>
        <dbReference type="ChEBI" id="CHEBI:49883"/>
    </cofactor>
</comment>
<feature type="domain" description="Radical SAM core" evidence="7">
    <location>
        <begin position="157"/>
        <end position="401"/>
    </location>
</feature>
<evidence type="ECO:0000259" key="6">
    <source>
        <dbReference type="PROSITE" id="PS51332"/>
    </source>
</evidence>
<dbReference type="SFLD" id="SFLDG01082">
    <property type="entry name" value="B12-binding_domain_containing"/>
    <property type="match status" value="1"/>
</dbReference>
<gene>
    <name evidence="8" type="ORF">ACFL27_13595</name>
</gene>
<comment type="caution">
    <text evidence="8">The sequence shown here is derived from an EMBL/GenBank/DDBJ whole genome shotgun (WGS) entry which is preliminary data.</text>
</comment>
<organism evidence="8 9">
    <name type="scientific">candidate division CSSED10-310 bacterium</name>
    <dbReference type="NCBI Taxonomy" id="2855610"/>
    <lineage>
        <taxon>Bacteria</taxon>
        <taxon>Bacteria division CSSED10-310</taxon>
    </lineage>
</organism>
<accession>A0ABV6YYE9</accession>
<dbReference type="Pfam" id="PF04055">
    <property type="entry name" value="Radical_SAM"/>
    <property type="match status" value="1"/>
</dbReference>
<name>A0ABV6YYE9_UNCC1</name>
<dbReference type="InterPro" id="IPR036724">
    <property type="entry name" value="Cobalamin-bd_sf"/>
</dbReference>
<keyword evidence="5" id="KW-0411">Iron-sulfur</keyword>
<proteinExistence type="predicted"/>
<evidence type="ECO:0000256" key="3">
    <source>
        <dbReference type="ARBA" id="ARBA00022723"/>
    </source>
</evidence>
<dbReference type="SUPFAM" id="SSF52242">
    <property type="entry name" value="Cobalamin (vitamin B12)-binding domain"/>
    <property type="match status" value="1"/>
</dbReference>
<dbReference type="InterPro" id="IPR006158">
    <property type="entry name" value="Cobalamin-bd"/>
</dbReference>
<dbReference type="InterPro" id="IPR051198">
    <property type="entry name" value="BchE-like"/>
</dbReference>
<dbReference type="InterPro" id="IPR007197">
    <property type="entry name" value="rSAM"/>
</dbReference>
<evidence type="ECO:0000256" key="5">
    <source>
        <dbReference type="ARBA" id="ARBA00023014"/>
    </source>
</evidence>
<dbReference type="InterPro" id="IPR034466">
    <property type="entry name" value="Methyltransferase_Class_B"/>
</dbReference>
<dbReference type="Pfam" id="PF02310">
    <property type="entry name" value="B12-binding"/>
    <property type="match status" value="1"/>
</dbReference>
<protein>
    <submittedName>
        <fullName evidence="8">B12-binding domain-containing radical SAM protein</fullName>
    </submittedName>
</protein>
<dbReference type="SFLD" id="SFLDS00029">
    <property type="entry name" value="Radical_SAM"/>
    <property type="match status" value="1"/>
</dbReference>
<dbReference type="InterPro" id="IPR058240">
    <property type="entry name" value="rSAM_sf"/>
</dbReference>
<dbReference type="SFLD" id="SFLDG01123">
    <property type="entry name" value="methyltransferase_(Class_B)"/>
    <property type="match status" value="1"/>
</dbReference>
<dbReference type="PROSITE" id="PS51918">
    <property type="entry name" value="RADICAL_SAM"/>
    <property type="match status" value="1"/>
</dbReference>
<dbReference type="Gene3D" id="3.80.30.20">
    <property type="entry name" value="tm_1862 like domain"/>
    <property type="match status" value="1"/>
</dbReference>
<keyword evidence="2" id="KW-0949">S-adenosyl-L-methionine</keyword>
<feature type="domain" description="B12-binding" evidence="6">
    <location>
        <begin position="1"/>
        <end position="116"/>
    </location>
</feature>
<dbReference type="Proteomes" id="UP001594351">
    <property type="component" value="Unassembled WGS sequence"/>
</dbReference>
<evidence type="ECO:0000313" key="8">
    <source>
        <dbReference type="EMBL" id="MFC1851224.1"/>
    </source>
</evidence>
<dbReference type="SMART" id="SM00729">
    <property type="entry name" value="Elp3"/>
    <property type="match status" value="1"/>
</dbReference>
<keyword evidence="9" id="KW-1185">Reference proteome</keyword>
<sequence length="434" mass="50198">MGISLIASVLVSHGHSVDLFVVCQKTKRESLYKFIEHFSPQLICFSAVFSEYNFISQIAEGIRSRYSDIFLLAGGTHVTLNPDKAIKDAFDAICIGEGEFPTLELVQQLENGDEPAQIMNMWIKGKKGTEKNQTRNFLGVLDNLPFAFRDMWQKWIAYLESAHTILLGRGCPFQCSYCCNHALKKVSNGKYVRFRSPKNILSEIKEVIAHFPATENIYIEAETIGLDIKNSINLCSLLEDYNNKLIQPLSYGTNLRIIPKADYSLLFQSLKKANFDYLNIGLESGSERIRKEILNRDYSNEDFVKVVKLAKSFGFKINTYVLIGIPGEKLTDFKETIKCLRQTQPDAIRHNIFFPYPGTVLYEHCKNNELLPEKIDLWGERRRASLDLPGFSRRQINWQYNWFYYNVYKGYRPLFDIMSKLTIYRRICRLVDRS</sequence>
<keyword evidence="3" id="KW-0479">Metal-binding</keyword>
<evidence type="ECO:0000256" key="1">
    <source>
        <dbReference type="ARBA" id="ARBA00001966"/>
    </source>
</evidence>
<evidence type="ECO:0000256" key="4">
    <source>
        <dbReference type="ARBA" id="ARBA00023004"/>
    </source>
</evidence>
<evidence type="ECO:0000256" key="2">
    <source>
        <dbReference type="ARBA" id="ARBA00022691"/>
    </source>
</evidence>
<dbReference type="InterPro" id="IPR023404">
    <property type="entry name" value="rSAM_horseshoe"/>
</dbReference>
<dbReference type="InterPro" id="IPR006638">
    <property type="entry name" value="Elp3/MiaA/NifB-like_rSAM"/>
</dbReference>
<dbReference type="Gene3D" id="3.40.50.280">
    <property type="entry name" value="Cobalamin-binding domain"/>
    <property type="match status" value="1"/>
</dbReference>
<evidence type="ECO:0000313" key="9">
    <source>
        <dbReference type="Proteomes" id="UP001594351"/>
    </source>
</evidence>
<dbReference type="SUPFAM" id="SSF102114">
    <property type="entry name" value="Radical SAM enzymes"/>
    <property type="match status" value="1"/>
</dbReference>